<dbReference type="Proteomes" id="UP000186804">
    <property type="component" value="Unassembled WGS sequence"/>
</dbReference>
<protein>
    <submittedName>
        <fullName evidence="2">Uncharacterized protein</fullName>
    </submittedName>
</protein>
<dbReference type="AlphaFoldDB" id="A0A1J4MDK6"/>
<dbReference type="EMBL" id="LRBS01000121">
    <property type="protein sequence ID" value="OII71555.1"/>
    <property type="molecule type" value="Genomic_DNA"/>
</dbReference>
<gene>
    <name evidence="2" type="ORF">cand_032680</name>
</gene>
<dbReference type="GeneID" id="92367452"/>
<evidence type="ECO:0000256" key="1">
    <source>
        <dbReference type="SAM" id="Coils"/>
    </source>
</evidence>
<proteinExistence type="predicted"/>
<keyword evidence="3" id="KW-1185">Reference proteome</keyword>
<accession>A0A1J4MDK6</accession>
<dbReference type="OrthoDB" id="10393649at2759"/>
<name>A0A1J4MDK6_9CRYT</name>
<sequence length="290" mass="34024">MYNYKNKDKDNNILSILGESNQIRRSIAEATLRLNKLMNIHNNAEIVELSNIINQEAKKYETNKKANDEFKKVEDILVSEVQKIGKEVDDLKIEYEELKKLHNSQQIESKKLQNKIKVLKKRYSDMEKQKEDLSSTILREEEKMKTKEAENENTRRKVEDIELSIMIEDKCLKEKQDELEKLQLEHIRLEQEEKRLLGLVLDSTHRLNNKTKIKSQIESDIQLLLSKNINKDNFEGQINKVSTSKYDGSNSGHLYNKKEAQLPTLNFSTKRVSSLKKKNNLMKSEGKKEF</sequence>
<comment type="caution">
    <text evidence="2">The sequence shown here is derived from an EMBL/GenBank/DDBJ whole genome shotgun (WGS) entry which is preliminary data.</text>
</comment>
<dbReference type="RefSeq" id="XP_067066745.1">
    <property type="nucleotide sequence ID" value="XM_067213494.1"/>
</dbReference>
<evidence type="ECO:0000313" key="3">
    <source>
        <dbReference type="Proteomes" id="UP000186804"/>
    </source>
</evidence>
<feature type="coiled-coil region" evidence="1">
    <location>
        <begin position="81"/>
        <end position="199"/>
    </location>
</feature>
<keyword evidence="1" id="KW-0175">Coiled coil</keyword>
<reference evidence="2 3" key="1">
    <citation type="submission" date="2016-10" db="EMBL/GenBank/DDBJ databases">
        <title>Reductive evolution of mitochondrial metabolism and differential evolution of invasion-related proteins in Cryptosporidium.</title>
        <authorList>
            <person name="Liu S."/>
            <person name="Roellig D.M."/>
            <person name="Guo Y."/>
            <person name="Li N."/>
            <person name="Frace M.A."/>
            <person name="Tang K."/>
            <person name="Zhang L."/>
            <person name="Feng Y."/>
            <person name="Xiao L."/>
        </authorList>
    </citation>
    <scope>NUCLEOTIDE SEQUENCE [LARGE SCALE GENOMIC DNA]</scope>
    <source>
        <strain evidence="2">30847</strain>
    </source>
</reference>
<dbReference type="VEuPathDB" id="CryptoDB:cand_032680"/>
<organism evidence="2 3">
    <name type="scientific">Cryptosporidium andersoni</name>
    <dbReference type="NCBI Taxonomy" id="117008"/>
    <lineage>
        <taxon>Eukaryota</taxon>
        <taxon>Sar</taxon>
        <taxon>Alveolata</taxon>
        <taxon>Apicomplexa</taxon>
        <taxon>Conoidasida</taxon>
        <taxon>Coccidia</taxon>
        <taxon>Eucoccidiorida</taxon>
        <taxon>Eimeriorina</taxon>
        <taxon>Cryptosporidiidae</taxon>
        <taxon>Cryptosporidium</taxon>
    </lineage>
</organism>
<evidence type="ECO:0000313" key="2">
    <source>
        <dbReference type="EMBL" id="OII71555.1"/>
    </source>
</evidence>